<feature type="compositionally biased region" description="Basic and acidic residues" evidence="1">
    <location>
        <begin position="144"/>
        <end position="156"/>
    </location>
</feature>
<feature type="transmembrane region" description="Helical" evidence="2">
    <location>
        <begin position="38"/>
        <end position="58"/>
    </location>
</feature>
<evidence type="ECO:0000256" key="1">
    <source>
        <dbReference type="SAM" id="MobiDB-lite"/>
    </source>
</evidence>
<feature type="region of interest" description="Disordered" evidence="1">
    <location>
        <begin position="308"/>
        <end position="330"/>
    </location>
</feature>
<evidence type="ECO:0000313" key="3">
    <source>
        <dbReference type="EMBL" id="WPG98660.1"/>
    </source>
</evidence>
<keyword evidence="2" id="KW-1133">Transmembrane helix</keyword>
<feature type="compositionally biased region" description="Basic and acidic residues" evidence="1">
    <location>
        <begin position="308"/>
        <end position="324"/>
    </location>
</feature>
<dbReference type="Proteomes" id="UP001303373">
    <property type="component" value="Chromosome 2"/>
</dbReference>
<gene>
    <name evidence="3" type="ORF">R9X50_00145300</name>
</gene>
<evidence type="ECO:0000256" key="2">
    <source>
        <dbReference type="SAM" id="Phobius"/>
    </source>
</evidence>
<keyword evidence="2" id="KW-0472">Membrane</keyword>
<sequence>MIKQVAESTQTNGMRLFKRQSAGPPPDQGNSTAGTDTVIVVVTIIILIIFSITSYFILKILRVRHANPKFIPTKYLKRTWENWQPKGLFANRHTGKGTYAMPLGGGDGDAESIAPTLHLRSENRSARASTLSLRPGGQLNGDGDVERGEGSSHAQDDQTAADAGVNRQTSVRSVMTLPAYSHSVRASERVIGREGERAGIDVVIEAPETNDEEESRRDAEMESLYQIRLQRRIEIEEREDRRRRRREARERGDYAALAEIRAESERAAQLRELSGAAALIADHQSRPRERRISSVDYAEVGIARHDGSRVRCGSRESGDRRPLLDEPMGMGMGGIRAPWAHTRGRSTGSFGSLHSGISDVSTEIGAMELEPPPFGRAGNDYEIVTLNSNQSGGSRSHSRSPSFHRMSVSGRRSRASSGLANRPLSLNTSTFDLGEATIPTGDEVEPPGYDLHAAGFEDAPPYTSPIQERAPQPFPSLGQDASTQGNQEPGAPPRPASLSNPTPSAFPTTGAPLLPEIIRLPSIRVAVATPVEITGGVPFPDF</sequence>
<organism evidence="3 4">
    <name type="scientific">Acrodontium crateriforme</name>
    <dbReference type="NCBI Taxonomy" id="150365"/>
    <lineage>
        <taxon>Eukaryota</taxon>
        <taxon>Fungi</taxon>
        <taxon>Dikarya</taxon>
        <taxon>Ascomycota</taxon>
        <taxon>Pezizomycotina</taxon>
        <taxon>Dothideomycetes</taxon>
        <taxon>Dothideomycetidae</taxon>
        <taxon>Mycosphaerellales</taxon>
        <taxon>Teratosphaeriaceae</taxon>
        <taxon>Acrodontium</taxon>
    </lineage>
</organism>
<proteinExistence type="predicted"/>
<protein>
    <submittedName>
        <fullName evidence="3">Uncharacterized protein</fullName>
    </submittedName>
</protein>
<evidence type="ECO:0000313" key="4">
    <source>
        <dbReference type="Proteomes" id="UP001303373"/>
    </source>
</evidence>
<keyword evidence="2" id="KW-0812">Transmembrane</keyword>
<feature type="compositionally biased region" description="Polar residues" evidence="1">
    <location>
        <begin position="497"/>
        <end position="507"/>
    </location>
</feature>
<feature type="region of interest" description="Disordered" evidence="1">
    <location>
        <begin position="386"/>
        <end position="510"/>
    </location>
</feature>
<feature type="region of interest" description="Disordered" evidence="1">
    <location>
        <begin position="13"/>
        <end position="33"/>
    </location>
</feature>
<dbReference type="EMBL" id="CP138581">
    <property type="protein sequence ID" value="WPG98660.1"/>
    <property type="molecule type" value="Genomic_DNA"/>
</dbReference>
<dbReference type="AlphaFoldDB" id="A0AAQ3M2H8"/>
<feature type="region of interest" description="Disordered" evidence="1">
    <location>
        <begin position="124"/>
        <end position="170"/>
    </location>
</feature>
<reference evidence="3 4" key="1">
    <citation type="submission" date="2023-11" db="EMBL/GenBank/DDBJ databases">
        <title>An acidophilic fungus is an integral part of prey digestion in a carnivorous sundew plant.</title>
        <authorList>
            <person name="Tsai I.J."/>
        </authorList>
    </citation>
    <scope>NUCLEOTIDE SEQUENCE [LARGE SCALE GENOMIC DNA]</scope>
    <source>
        <strain evidence="3">169a</strain>
    </source>
</reference>
<feature type="compositionally biased region" description="Low complexity" evidence="1">
    <location>
        <begin position="387"/>
        <end position="422"/>
    </location>
</feature>
<accession>A0AAQ3M2H8</accession>
<name>A0AAQ3M2H8_9PEZI</name>
<keyword evidence="4" id="KW-1185">Reference proteome</keyword>